<reference evidence="2 3" key="1">
    <citation type="submission" date="2015-09" db="EMBL/GenBank/DDBJ databases">
        <title>Atta colombica WGS genome.</title>
        <authorList>
            <person name="Nygaard S."/>
            <person name="Hu H."/>
            <person name="Boomsma J."/>
            <person name="Zhang G."/>
        </authorList>
    </citation>
    <scope>NUCLEOTIDE SEQUENCE [LARGE SCALE GENOMIC DNA]</scope>
    <source>
        <strain evidence="2">Treedump-2</strain>
        <tissue evidence="2">Whole body</tissue>
    </source>
</reference>
<gene>
    <name evidence="2" type="ORF">ALC53_01129</name>
</gene>
<accession>A0A151I610</accession>
<sequence>MQHIIKGISKETSIHKRRRRRRRKRRSSDVEEAGEHGLRAGFQHQRKVALRAHTRDNTVPMWGK</sequence>
<feature type="compositionally biased region" description="Basic and acidic residues" evidence="1">
    <location>
        <begin position="27"/>
        <end position="38"/>
    </location>
</feature>
<evidence type="ECO:0000256" key="1">
    <source>
        <dbReference type="SAM" id="MobiDB-lite"/>
    </source>
</evidence>
<evidence type="ECO:0000313" key="2">
    <source>
        <dbReference type="EMBL" id="KYM92290.1"/>
    </source>
</evidence>
<dbReference type="EMBL" id="KQ976402">
    <property type="protein sequence ID" value="KYM92290.1"/>
    <property type="molecule type" value="Genomic_DNA"/>
</dbReference>
<dbReference type="AlphaFoldDB" id="A0A151I610"/>
<evidence type="ECO:0000313" key="3">
    <source>
        <dbReference type="Proteomes" id="UP000078540"/>
    </source>
</evidence>
<feature type="compositionally biased region" description="Basic residues" evidence="1">
    <location>
        <begin position="15"/>
        <end position="26"/>
    </location>
</feature>
<dbReference type="Proteomes" id="UP000078540">
    <property type="component" value="Unassembled WGS sequence"/>
</dbReference>
<feature type="region of interest" description="Disordered" evidence="1">
    <location>
        <begin position="1"/>
        <end position="40"/>
    </location>
</feature>
<proteinExistence type="predicted"/>
<organism evidence="2 3">
    <name type="scientific">Atta colombica</name>
    <dbReference type="NCBI Taxonomy" id="520822"/>
    <lineage>
        <taxon>Eukaryota</taxon>
        <taxon>Metazoa</taxon>
        <taxon>Ecdysozoa</taxon>
        <taxon>Arthropoda</taxon>
        <taxon>Hexapoda</taxon>
        <taxon>Insecta</taxon>
        <taxon>Pterygota</taxon>
        <taxon>Neoptera</taxon>
        <taxon>Endopterygota</taxon>
        <taxon>Hymenoptera</taxon>
        <taxon>Apocrita</taxon>
        <taxon>Aculeata</taxon>
        <taxon>Formicoidea</taxon>
        <taxon>Formicidae</taxon>
        <taxon>Myrmicinae</taxon>
        <taxon>Atta</taxon>
    </lineage>
</organism>
<protein>
    <submittedName>
        <fullName evidence="2">Uncharacterized protein</fullName>
    </submittedName>
</protein>
<name>A0A151I610_9HYME</name>
<keyword evidence="3" id="KW-1185">Reference proteome</keyword>